<accession>A0A0F0KZ17</accession>
<evidence type="ECO:0000313" key="1">
    <source>
        <dbReference type="EMBL" id="KJL24531.1"/>
    </source>
</evidence>
<dbReference type="Proteomes" id="UP000033572">
    <property type="component" value="Unassembled WGS sequence"/>
</dbReference>
<dbReference type="Pfam" id="PF04255">
    <property type="entry name" value="DUF433"/>
    <property type="match status" value="1"/>
</dbReference>
<dbReference type="InterPro" id="IPR007367">
    <property type="entry name" value="DUF433"/>
</dbReference>
<keyword evidence="2" id="KW-1185">Reference proteome</keyword>
<proteinExistence type="predicted"/>
<evidence type="ECO:0008006" key="3">
    <source>
        <dbReference type="Google" id="ProtNLM"/>
    </source>
</evidence>
<comment type="caution">
    <text evidence="1">The sequence shown here is derived from an EMBL/GenBank/DDBJ whole genome shotgun (WGS) entry which is preliminary data.</text>
</comment>
<dbReference type="AlphaFoldDB" id="A0A0F0KZ17"/>
<dbReference type="KEGG" id="mfol:DXT68_01170"/>
<dbReference type="PATRIC" id="fig|104336.4.peg.663"/>
<name>A0A0F0KZ17_9MICO</name>
<protein>
    <recommendedName>
        <fullName evidence="3">DUF433 domain-containing protein</fullName>
    </recommendedName>
</protein>
<organism evidence="1 2">
    <name type="scientific">Microbacterium foliorum</name>
    <dbReference type="NCBI Taxonomy" id="104336"/>
    <lineage>
        <taxon>Bacteria</taxon>
        <taxon>Bacillati</taxon>
        <taxon>Actinomycetota</taxon>
        <taxon>Actinomycetes</taxon>
        <taxon>Micrococcales</taxon>
        <taxon>Microbacteriaceae</taxon>
        <taxon>Microbacterium</taxon>
    </lineage>
</organism>
<gene>
    <name evidence="1" type="ORF">RN50_00643</name>
</gene>
<evidence type="ECO:0000313" key="2">
    <source>
        <dbReference type="Proteomes" id="UP000033572"/>
    </source>
</evidence>
<reference evidence="1 2" key="1">
    <citation type="submission" date="2015-02" db="EMBL/GenBank/DDBJ databases">
        <title>Draft genome sequences of ten Microbacterium spp. with emphasis on heavy metal contaminated environments.</title>
        <authorList>
            <person name="Corretto E."/>
        </authorList>
    </citation>
    <scope>NUCLEOTIDE SEQUENCE [LARGE SCALE GENOMIC DNA]</scope>
    <source>
        <strain evidence="1 2">DSM 12966</strain>
    </source>
</reference>
<dbReference type="EMBL" id="JYIU01000031">
    <property type="protein sequence ID" value="KJL24531.1"/>
    <property type="molecule type" value="Genomic_DNA"/>
</dbReference>
<sequence>MIDAMTTSMLDRAIYSYSDVDRLVGLHGGTARRWLDGYTRAGKFYEPILREASTGAEVVTWGEMVEARLLAEFRSRDVTVQKLRPAIEQLRERFGRYPLALAQPFLEVEGRELVQIVQEQVGLDRSLQLVVVRNGQSMLTAATERFSDAVQYVDGAAGSIRPDPRTPFVVMDPARTFGQPAVRNVRTEILAGDYKAGSSRDELADLYDLTLDQVDEALRFELIVGSDRAA</sequence>